<proteinExistence type="predicted"/>
<sequence length="292" mass="32394">TFTPDIQHSDVEGFKIEWVREGKIVSTENTYTFNEKELGVYTVTINASNIDGTTTKDVSVEVVETMPYVVKFPTPSYQQTSTDRYTFADRPVFLRPLLEYFDNPRFEWSVDGQVMEGEVKRMFKFTPSAPGEYTVSCTVSEDTPTEKISRNIDKGKTAVTATVKVVCVDKKEQDGFRASGSSKLWNKVYEYTPAPGQFINETSTIGGMTGNETSPEAAVAWATQRLKDKLHVSLGSFGGYIIVGFDHSIPNSGNQYDFCVQGNAFDGSSEPGIVWVMQDINGTDCRMTSGTN</sequence>
<protein>
    <submittedName>
        <fullName evidence="1">Cell surface protein</fullName>
    </submittedName>
</protein>
<evidence type="ECO:0000313" key="1">
    <source>
        <dbReference type="EMBL" id="EKC62574.1"/>
    </source>
</evidence>
<gene>
    <name evidence="1" type="ORF">OBE_07908</name>
</gene>
<feature type="non-terminal residue" evidence="1">
    <location>
        <position position="1"/>
    </location>
</feature>
<comment type="caution">
    <text evidence="1">The sequence shown here is derived from an EMBL/GenBank/DDBJ whole genome shotgun (WGS) entry which is preliminary data.</text>
</comment>
<dbReference type="AlphaFoldDB" id="K1T4U3"/>
<accession>K1T4U3</accession>
<reference evidence="1" key="1">
    <citation type="journal article" date="2013" name="Environ. Microbiol.">
        <title>Microbiota from the distal guts of lean and obese adolescents exhibit partial functional redundancy besides clear differences in community structure.</title>
        <authorList>
            <person name="Ferrer M."/>
            <person name="Ruiz A."/>
            <person name="Lanza F."/>
            <person name="Haange S.B."/>
            <person name="Oberbach A."/>
            <person name="Till H."/>
            <person name="Bargiela R."/>
            <person name="Campoy C."/>
            <person name="Segura M.T."/>
            <person name="Richter M."/>
            <person name="von Bergen M."/>
            <person name="Seifert J."/>
            <person name="Suarez A."/>
        </authorList>
    </citation>
    <scope>NUCLEOTIDE SEQUENCE</scope>
</reference>
<name>K1T4U3_9ZZZZ</name>
<organism evidence="1">
    <name type="scientific">human gut metagenome</name>
    <dbReference type="NCBI Taxonomy" id="408170"/>
    <lineage>
        <taxon>unclassified sequences</taxon>
        <taxon>metagenomes</taxon>
        <taxon>organismal metagenomes</taxon>
    </lineage>
</organism>
<dbReference type="EMBL" id="AJWZ01005438">
    <property type="protein sequence ID" value="EKC62574.1"/>
    <property type="molecule type" value="Genomic_DNA"/>
</dbReference>